<evidence type="ECO:0008006" key="4">
    <source>
        <dbReference type="Google" id="ProtNLM"/>
    </source>
</evidence>
<organism evidence="2 3">
    <name type="scientific">Tahibacter soli</name>
    <dbReference type="NCBI Taxonomy" id="2983605"/>
    <lineage>
        <taxon>Bacteria</taxon>
        <taxon>Pseudomonadati</taxon>
        <taxon>Pseudomonadota</taxon>
        <taxon>Gammaproteobacteria</taxon>
        <taxon>Lysobacterales</taxon>
        <taxon>Rhodanobacteraceae</taxon>
        <taxon>Tahibacter</taxon>
    </lineage>
</organism>
<keyword evidence="3" id="KW-1185">Reference proteome</keyword>
<dbReference type="Proteomes" id="UP001139971">
    <property type="component" value="Unassembled WGS sequence"/>
</dbReference>
<evidence type="ECO:0000256" key="1">
    <source>
        <dbReference type="SAM" id="SignalP"/>
    </source>
</evidence>
<comment type="caution">
    <text evidence="2">The sequence shown here is derived from an EMBL/GenBank/DDBJ whole genome shotgun (WGS) entry which is preliminary data.</text>
</comment>
<keyword evidence="1" id="KW-0732">Signal</keyword>
<feature type="signal peptide" evidence="1">
    <location>
        <begin position="1"/>
        <end position="18"/>
    </location>
</feature>
<evidence type="ECO:0000313" key="3">
    <source>
        <dbReference type="Proteomes" id="UP001139971"/>
    </source>
</evidence>
<reference evidence="2" key="1">
    <citation type="submission" date="2023-02" db="EMBL/GenBank/DDBJ databases">
        <title>Tahibacter soli sp. nov. isolated from soil.</title>
        <authorList>
            <person name="Baek J.H."/>
            <person name="Lee J.K."/>
            <person name="Choi D.G."/>
            <person name="Jeon C.O."/>
        </authorList>
    </citation>
    <scope>NUCLEOTIDE SEQUENCE</scope>
    <source>
        <strain evidence="2">BL</strain>
    </source>
</reference>
<proteinExistence type="predicted"/>
<name>A0A9X3YLP9_9GAMM</name>
<dbReference type="EMBL" id="JAOVZO020000019">
    <property type="protein sequence ID" value="MDC8014721.1"/>
    <property type="molecule type" value="Genomic_DNA"/>
</dbReference>
<dbReference type="AlphaFoldDB" id="A0A9X3YLP9"/>
<protein>
    <recommendedName>
        <fullName evidence="4">Secreted protein</fullName>
    </recommendedName>
</protein>
<accession>A0A9X3YLP9</accession>
<sequence length="276" mass="27974">MPARAAFLLSLTAFAAQAAEVPVDVVHFDGFETAAPTAFRLGQLALRDPHVFYPAGPLCLDVTDVASIGLNAQIAASLAADDDANGTLDSSAILVFKPLRTDGAPGRVATTPADCSVASPQTCAPQATAPQSTRTYRAFSLSGSDRCLEPLAGTTSSWGGGVPAIPLPGGTCYGTTAADLVLDTGALAVPLFDTSFGAPLPAAAGSTGGGLMRGFLRASDAALVTFDVNGSPATLASLLPGGAGSCKANVAGGVDTWRGETGWWFYFEYRQDAVTL</sequence>
<feature type="chain" id="PRO_5040876403" description="Secreted protein" evidence="1">
    <location>
        <begin position="19"/>
        <end position="276"/>
    </location>
</feature>
<evidence type="ECO:0000313" key="2">
    <source>
        <dbReference type="EMBL" id="MDC8014721.1"/>
    </source>
</evidence>
<gene>
    <name evidence="2" type="ORF">OD750_019425</name>
</gene>
<dbReference type="RefSeq" id="WP_263541035.1">
    <property type="nucleotide sequence ID" value="NZ_JAOVZO020000019.1"/>
</dbReference>